<proteinExistence type="predicted"/>
<dbReference type="SUPFAM" id="SSF160631">
    <property type="entry name" value="SMI1/KNR4-like"/>
    <property type="match status" value="1"/>
</dbReference>
<dbReference type="SMART" id="SM00860">
    <property type="entry name" value="SMI1_KNR4"/>
    <property type="match status" value="1"/>
</dbReference>
<comment type="caution">
    <text evidence="2">The sequence shown here is derived from an EMBL/GenBank/DDBJ whole genome shotgun (WGS) entry which is preliminary data.</text>
</comment>
<dbReference type="InterPro" id="IPR037883">
    <property type="entry name" value="Knr4/Smi1-like_sf"/>
</dbReference>
<dbReference type="InterPro" id="IPR018958">
    <property type="entry name" value="Knr4/Smi1-like_dom"/>
</dbReference>
<dbReference type="Proteomes" id="UP000633619">
    <property type="component" value="Unassembled WGS sequence"/>
</dbReference>
<sequence length="108" mass="12451">MSDFSFLKKYVLPSVNVQAPPEYKHVFYPLDTGEVEEAEKRLNRTFPKELREFYLQIGYGFMCFHQRTFDNLIMGPHSIADLILGVGRLLSGGRDRRGSTFVPVFFLG</sequence>
<evidence type="ECO:0000313" key="3">
    <source>
        <dbReference type="Proteomes" id="UP000633619"/>
    </source>
</evidence>
<organism evidence="2 3">
    <name type="scientific">Thermoactinomyces intermedius</name>
    <dbReference type="NCBI Taxonomy" id="2024"/>
    <lineage>
        <taxon>Bacteria</taxon>
        <taxon>Bacillati</taxon>
        <taxon>Bacillota</taxon>
        <taxon>Bacilli</taxon>
        <taxon>Bacillales</taxon>
        <taxon>Thermoactinomycetaceae</taxon>
        <taxon>Thermoactinomyces</taxon>
    </lineage>
</organism>
<keyword evidence="3" id="KW-1185">Reference proteome</keyword>
<feature type="domain" description="Knr4/Smi1-like" evidence="1">
    <location>
        <begin position="29"/>
        <end position="85"/>
    </location>
</feature>
<dbReference type="Pfam" id="PF14568">
    <property type="entry name" value="SUKH_6"/>
    <property type="match status" value="1"/>
</dbReference>
<dbReference type="EMBL" id="JAECVW010000002">
    <property type="protein sequence ID" value="MBH8594598.1"/>
    <property type="molecule type" value="Genomic_DNA"/>
</dbReference>
<reference evidence="2 3" key="1">
    <citation type="submission" date="2020-12" db="EMBL/GenBank/DDBJ databases">
        <title>WGS of Thermoactinomyces spp.</title>
        <authorList>
            <person name="Cheng K."/>
        </authorList>
    </citation>
    <scope>NUCLEOTIDE SEQUENCE [LARGE SCALE GENOMIC DNA]</scope>
    <source>
        <strain evidence="3">CICC 10671\DSM 43846</strain>
    </source>
</reference>
<dbReference type="RefSeq" id="WP_181731830.1">
    <property type="nucleotide sequence ID" value="NZ_JACEIR010000003.1"/>
</dbReference>
<evidence type="ECO:0000313" key="2">
    <source>
        <dbReference type="EMBL" id="MBH8594598.1"/>
    </source>
</evidence>
<protein>
    <submittedName>
        <fullName evidence="2">SMI1/KNR4 family protein</fullName>
    </submittedName>
</protein>
<name>A0A8I1DBN9_THEIN</name>
<accession>A0A8I1DBN9</accession>
<evidence type="ECO:0000259" key="1">
    <source>
        <dbReference type="SMART" id="SM00860"/>
    </source>
</evidence>
<gene>
    <name evidence="2" type="ORF">I8U20_04550</name>
</gene>
<dbReference type="AlphaFoldDB" id="A0A8I1DBN9"/>